<reference evidence="2" key="1">
    <citation type="journal article" date="2020" name="Fungal Divers.">
        <title>Resolving the Mortierellaceae phylogeny through synthesis of multi-gene phylogenetics and phylogenomics.</title>
        <authorList>
            <person name="Vandepol N."/>
            <person name="Liber J."/>
            <person name="Desiro A."/>
            <person name="Na H."/>
            <person name="Kennedy M."/>
            <person name="Barry K."/>
            <person name="Grigoriev I.V."/>
            <person name="Miller A.N."/>
            <person name="O'Donnell K."/>
            <person name="Stajich J.E."/>
            <person name="Bonito G."/>
        </authorList>
    </citation>
    <scope>NUCLEOTIDE SEQUENCE</scope>
    <source>
        <strain evidence="2">NRRL 6426</strain>
    </source>
</reference>
<organism evidence="2 3">
    <name type="scientific">Linnemannia schmuckeri</name>
    <dbReference type="NCBI Taxonomy" id="64567"/>
    <lineage>
        <taxon>Eukaryota</taxon>
        <taxon>Fungi</taxon>
        <taxon>Fungi incertae sedis</taxon>
        <taxon>Mucoromycota</taxon>
        <taxon>Mortierellomycotina</taxon>
        <taxon>Mortierellomycetes</taxon>
        <taxon>Mortierellales</taxon>
        <taxon>Mortierellaceae</taxon>
        <taxon>Linnemannia</taxon>
    </lineage>
</organism>
<keyword evidence="3" id="KW-1185">Reference proteome</keyword>
<gene>
    <name evidence="2" type="ORF">BG015_000817</name>
</gene>
<keyword evidence="1" id="KW-0732">Signal</keyword>
<comment type="caution">
    <text evidence="2">The sequence shown here is derived from an EMBL/GenBank/DDBJ whole genome shotgun (WGS) entry which is preliminary data.</text>
</comment>
<evidence type="ECO:0000256" key="1">
    <source>
        <dbReference type="SAM" id="SignalP"/>
    </source>
</evidence>
<dbReference type="EMBL" id="JAAAUQ010001138">
    <property type="protein sequence ID" value="KAF9142493.1"/>
    <property type="molecule type" value="Genomic_DNA"/>
</dbReference>
<accession>A0A9P5V6V7</accession>
<name>A0A9P5V6V7_9FUNG</name>
<feature type="signal peptide" evidence="1">
    <location>
        <begin position="1"/>
        <end position="20"/>
    </location>
</feature>
<evidence type="ECO:0000313" key="2">
    <source>
        <dbReference type="EMBL" id="KAF9142493.1"/>
    </source>
</evidence>
<feature type="chain" id="PRO_5040312365" evidence="1">
    <location>
        <begin position="21"/>
        <end position="199"/>
    </location>
</feature>
<proteinExistence type="predicted"/>
<protein>
    <submittedName>
        <fullName evidence="2">Uncharacterized protein</fullName>
    </submittedName>
</protein>
<sequence length="199" mass="20112">MRSSTITAAAAMAILSVVSSQTTTDPATVAACNACITSAGIAAVPACKGLENAKGVNPAAPTDKQRACWCGLATNKTWTNECVRADKCPAEAIKGFSEVYGNLVSKPGTCDNLSASTSATDGARFCRSSSAKVIAAAGAAVAIAGALLLDPDDVHYPADIAVCATCVDKAAITAFPACKSLENTEVYPTAGPADQQKTY</sequence>
<evidence type="ECO:0000313" key="3">
    <source>
        <dbReference type="Proteomes" id="UP000748756"/>
    </source>
</evidence>
<dbReference type="Proteomes" id="UP000748756">
    <property type="component" value="Unassembled WGS sequence"/>
</dbReference>
<dbReference type="AlphaFoldDB" id="A0A9P5V6V7"/>
<dbReference type="OrthoDB" id="2442779at2759"/>